<evidence type="ECO:0000256" key="9">
    <source>
        <dbReference type="ARBA" id="ARBA00023012"/>
    </source>
</evidence>
<dbReference type="Gene3D" id="1.20.5.1930">
    <property type="match status" value="1"/>
</dbReference>
<feature type="transmembrane region" description="Helical" evidence="11">
    <location>
        <begin position="16"/>
        <end position="35"/>
    </location>
</feature>
<keyword evidence="8 11" id="KW-1133">Transmembrane helix</keyword>
<evidence type="ECO:0000259" key="12">
    <source>
        <dbReference type="SMART" id="SM00387"/>
    </source>
</evidence>
<feature type="transmembrane region" description="Helical" evidence="11">
    <location>
        <begin position="146"/>
        <end position="172"/>
    </location>
</feature>
<evidence type="ECO:0000256" key="2">
    <source>
        <dbReference type="ARBA" id="ARBA00004651"/>
    </source>
</evidence>
<dbReference type="InterPro" id="IPR029016">
    <property type="entry name" value="GAF-like_dom_sf"/>
</dbReference>
<gene>
    <name evidence="13" type="ORF">BAMA_12815</name>
</gene>
<keyword evidence="7 13" id="KW-0418">Kinase</keyword>
<dbReference type="InterPro" id="IPR003594">
    <property type="entry name" value="HATPase_dom"/>
</dbReference>
<dbReference type="InterPro" id="IPR036890">
    <property type="entry name" value="HATPase_C_sf"/>
</dbReference>
<dbReference type="Proteomes" id="UP000027822">
    <property type="component" value="Unassembled WGS sequence"/>
</dbReference>
<dbReference type="PANTHER" id="PTHR24421">
    <property type="entry name" value="NITRATE/NITRITE SENSOR PROTEIN NARX-RELATED"/>
    <property type="match status" value="1"/>
</dbReference>
<evidence type="ECO:0000256" key="7">
    <source>
        <dbReference type="ARBA" id="ARBA00022777"/>
    </source>
</evidence>
<evidence type="ECO:0000256" key="5">
    <source>
        <dbReference type="ARBA" id="ARBA00022679"/>
    </source>
</evidence>
<evidence type="ECO:0000256" key="6">
    <source>
        <dbReference type="ARBA" id="ARBA00022692"/>
    </source>
</evidence>
<dbReference type="AlphaFoldDB" id="A0A073K5D2"/>
<dbReference type="Gene3D" id="3.30.450.40">
    <property type="match status" value="1"/>
</dbReference>
<keyword evidence="14" id="KW-1185">Reference proteome</keyword>
<comment type="caution">
    <text evidence="13">The sequence shown here is derived from an EMBL/GenBank/DDBJ whole genome shotgun (WGS) entry which is preliminary data.</text>
</comment>
<dbReference type="Pfam" id="PF01590">
    <property type="entry name" value="GAF"/>
    <property type="match status" value="1"/>
</dbReference>
<dbReference type="STRING" id="574376.BAMA_12815"/>
<dbReference type="PANTHER" id="PTHR24421:SF37">
    <property type="entry name" value="SENSOR HISTIDINE KINASE NARS"/>
    <property type="match status" value="1"/>
</dbReference>
<feature type="transmembrane region" description="Helical" evidence="11">
    <location>
        <begin position="42"/>
        <end position="60"/>
    </location>
</feature>
<evidence type="ECO:0000256" key="4">
    <source>
        <dbReference type="ARBA" id="ARBA00022475"/>
    </source>
</evidence>
<evidence type="ECO:0000256" key="3">
    <source>
        <dbReference type="ARBA" id="ARBA00012438"/>
    </source>
</evidence>
<keyword evidence="4" id="KW-1003">Cell membrane</keyword>
<dbReference type="Pfam" id="PF07730">
    <property type="entry name" value="HisKA_3"/>
    <property type="match status" value="1"/>
</dbReference>
<feature type="transmembrane region" description="Helical" evidence="11">
    <location>
        <begin position="80"/>
        <end position="100"/>
    </location>
</feature>
<dbReference type="eggNOG" id="COG4585">
    <property type="taxonomic scope" value="Bacteria"/>
</dbReference>
<comment type="catalytic activity">
    <reaction evidence="1">
        <text>ATP + protein L-histidine = ADP + protein N-phospho-L-histidine.</text>
        <dbReference type="EC" id="2.7.13.3"/>
    </reaction>
</comment>
<dbReference type="EMBL" id="JOTN01000028">
    <property type="protein sequence ID" value="KEK17443.1"/>
    <property type="molecule type" value="Genomic_DNA"/>
</dbReference>
<evidence type="ECO:0000256" key="11">
    <source>
        <dbReference type="SAM" id="Phobius"/>
    </source>
</evidence>
<dbReference type="SUPFAM" id="SSF55781">
    <property type="entry name" value="GAF domain-like"/>
    <property type="match status" value="1"/>
</dbReference>
<reference evidence="13 14" key="1">
    <citation type="submission" date="2014-06" db="EMBL/GenBank/DDBJ databases">
        <title>Draft genome sequence of Bacillus manliponensis JCM 15802 (MCCC 1A00708).</title>
        <authorList>
            <person name="Lai Q."/>
            <person name="Liu Y."/>
            <person name="Shao Z."/>
        </authorList>
    </citation>
    <scope>NUCLEOTIDE SEQUENCE [LARGE SCALE GENOMIC DNA]</scope>
    <source>
        <strain evidence="13 14">JCM 15802</strain>
    </source>
</reference>
<accession>A0A073K5D2</accession>
<dbReference type="Gene3D" id="3.30.565.10">
    <property type="entry name" value="Histidine kinase-like ATPase, C-terminal domain"/>
    <property type="match status" value="1"/>
</dbReference>
<evidence type="ECO:0000256" key="8">
    <source>
        <dbReference type="ARBA" id="ARBA00022989"/>
    </source>
</evidence>
<dbReference type="CDD" id="cd16917">
    <property type="entry name" value="HATPase_UhpB-NarQ-NarX-like"/>
    <property type="match status" value="1"/>
</dbReference>
<dbReference type="InterPro" id="IPR003018">
    <property type="entry name" value="GAF"/>
</dbReference>
<comment type="subcellular location">
    <subcellularLocation>
        <location evidence="2">Cell membrane</location>
        <topology evidence="2">Multi-pass membrane protein</topology>
    </subcellularLocation>
</comment>
<dbReference type="SUPFAM" id="SSF55874">
    <property type="entry name" value="ATPase domain of HSP90 chaperone/DNA topoisomerase II/histidine kinase"/>
    <property type="match status" value="1"/>
</dbReference>
<dbReference type="GO" id="GO:0000155">
    <property type="term" value="F:phosphorelay sensor kinase activity"/>
    <property type="evidence" value="ECO:0007669"/>
    <property type="project" value="InterPro"/>
</dbReference>
<dbReference type="InterPro" id="IPR050482">
    <property type="entry name" value="Sensor_HK_TwoCompSys"/>
</dbReference>
<dbReference type="EC" id="2.7.13.3" evidence="3"/>
<feature type="transmembrane region" description="Helical" evidence="11">
    <location>
        <begin position="215"/>
        <end position="234"/>
    </location>
</feature>
<dbReference type="GO" id="GO:0046983">
    <property type="term" value="F:protein dimerization activity"/>
    <property type="evidence" value="ECO:0007669"/>
    <property type="project" value="InterPro"/>
</dbReference>
<protein>
    <recommendedName>
        <fullName evidence="3">histidine kinase</fullName>
        <ecNumber evidence="3">2.7.13.3</ecNumber>
    </recommendedName>
</protein>
<dbReference type="RefSeq" id="WP_034643300.1">
    <property type="nucleotide sequence ID" value="NZ_CBCSJC010000006.1"/>
</dbReference>
<proteinExistence type="predicted"/>
<feature type="domain" description="Histidine kinase/HSP90-like ATPase" evidence="12">
    <location>
        <begin position="508"/>
        <end position="606"/>
    </location>
</feature>
<dbReference type="GO" id="GO:0005886">
    <property type="term" value="C:plasma membrane"/>
    <property type="evidence" value="ECO:0007669"/>
    <property type="project" value="UniProtKB-SubCell"/>
</dbReference>
<evidence type="ECO:0000313" key="13">
    <source>
        <dbReference type="EMBL" id="KEK17443.1"/>
    </source>
</evidence>
<evidence type="ECO:0000313" key="14">
    <source>
        <dbReference type="Proteomes" id="UP000027822"/>
    </source>
</evidence>
<dbReference type="OrthoDB" id="9781904at2"/>
<dbReference type="InterPro" id="IPR011712">
    <property type="entry name" value="Sig_transdc_His_kin_sub3_dim/P"/>
</dbReference>
<keyword evidence="10 11" id="KW-0472">Membrane</keyword>
<organism evidence="13 14">
    <name type="scientific">Bacillus manliponensis</name>
    <dbReference type="NCBI Taxonomy" id="574376"/>
    <lineage>
        <taxon>Bacteria</taxon>
        <taxon>Bacillati</taxon>
        <taxon>Bacillota</taxon>
        <taxon>Bacilli</taxon>
        <taxon>Bacillales</taxon>
        <taxon>Bacillaceae</taxon>
        <taxon>Bacillus</taxon>
        <taxon>Bacillus cereus group</taxon>
    </lineage>
</organism>
<keyword evidence="5" id="KW-0808">Transferase</keyword>
<sequence>MKKIDVTSIREQVASFYIYSISFLGVIAVIISLFLSEMPSNLILLLLLIMFMGITEYFPIRIWRGGITLSLTLVYTMNWQFGVYITVVSSVCAMLCIHLLRSLPMQRTVFNCAQFALSIILTEWLSSKCFSLFISEMNLSFLYEKFIILFLFSVLFCFFNSFFYDLLIILLPQPYPLEEWHKKNILILLSVLFCLFYASFIHVLAYRYQGVLDEIMVLFFFFPLVAICIISSFVRQIRIEKERLYKLFSITTELSRGLSAGNLQQMKQSLKGFLGIQAYVLWAKDEGNWTLLLKDGKVHSNISSSSDIHAKFEEISQPVVVTDWKTGMAPGDEVFENVMRSLVYLPLKVNQEVVGMFVAGKSRSASFITEDVQTLATFANQLGSLLKTRTLISEQEKRTILEERNRIAREIHDGIAQALAGVIFQLESAQKKYANQPKDMQQVVDKSIEKLRNSLGEVRYSIYALKPYPTQRLGLKQAITNKIQSLKQEYDLAISYHERGRSRKLSFKKERVIFDTLQESLQNIVKHAKADKVDILLSYQREHVLLKVKDNGVGFSLFESMIKAKDEPHYGILHMNEQAEQLGAALQIDSSAGKGTEITLLIPDSEIGEGYHDSNISSG</sequence>
<name>A0A073K5D2_9BACI</name>
<feature type="transmembrane region" description="Helical" evidence="11">
    <location>
        <begin position="112"/>
        <end position="134"/>
    </location>
</feature>
<dbReference type="SMART" id="SM00387">
    <property type="entry name" value="HATPase_c"/>
    <property type="match status" value="1"/>
</dbReference>
<feature type="transmembrane region" description="Helical" evidence="11">
    <location>
        <begin position="184"/>
        <end position="203"/>
    </location>
</feature>
<keyword evidence="6 11" id="KW-0812">Transmembrane</keyword>
<keyword evidence="9" id="KW-0902">Two-component regulatory system</keyword>
<evidence type="ECO:0000256" key="10">
    <source>
        <dbReference type="ARBA" id="ARBA00023136"/>
    </source>
</evidence>
<dbReference type="Pfam" id="PF02518">
    <property type="entry name" value="HATPase_c"/>
    <property type="match status" value="1"/>
</dbReference>
<evidence type="ECO:0000256" key="1">
    <source>
        <dbReference type="ARBA" id="ARBA00000085"/>
    </source>
</evidence>